<dbReference type="Pfam" id="PF19036">
    <property type="entry name" value="Fuz_longin_1"/>
    <property type="match status" value="1"/>
</dbReference>
<dbReference type="PANTHER" id="PTHR12761">
    <property type="entry name" value="HERMANSKY-PUDLAK SYNDROME PROTEIN 1"/>
    <property type="match status" value="1"/>
</dbReference>
<evidence type="ECO:0000313" key="2">
    <source>
        <dbReference type="EMBL" id="KAK8860675.1"/>
    </source>
</evidence>
<organism evidence="2 3">
    <name type="scientific">Tritrichomonas musculus</name>
    <dbReference type="NCBI Taxonomy" id="1915356"/>
    <lineage>
        <taxon>Eukaryota</taxon>
        <taxon>Metamonada</taxon>
        <taxon>Parabasalia</taxon>
        <taxon>Tritrichomonadida</taxon>
        <taxon>Tritrichomonadidae</taxon>
        <taxon>Tritrichomonas</taxon>
    </lineage>
</organism>
<accession>A0ABR2IDM8</accession>
<gene>
    <name evidence="2" type="ORF">M9Y10_012340</name>
</gene>
<dbReference type="Proteomes" id="UP001470230">
    <property type="component" value="Unassembled WGS sequence"/>
</dbReference>
<reference evidence="2 3" key="1">
    <citation type="submission" date="2024-04" db="EMBL/GenBank/DDBJ databases">
        <title>Tritrichomonas musculus Genome.</title>
        <authorList>
            <person name="Alves-Ferreira E."/>
            <person name="Grigg M."/>
            <person name="Lorenzi H."/>
            <person name="Galac M."/>
        </authorList>
    </citation>
    <scope>NUCLEOTIDE SEQUENCE [LARGE SCALE GENOMIC DNA]</scope>
    <source>
        <strain evidence="2 3">EAF2021</strain>
    </source>
</reference>
<dbReference type="PANTHER" id="PTHR12761:SF1">
    <property type="entry name" value="BLOC-3 COMPLEX MEMBER HPS1"/>
    <property type="match status" value="1"/>
</dbReference>
<evidence type="ECO:0000313" key="3">
    <source>
        <dbReference type="Proteomes" id="UP001470230"/>
    </source>
</evidence>
<comment type="caution">
    <text evidence="2">The sequence shown here is derived from an EMBL/GenBank/DDBJ whole genome shotgun (WGS) entry which is preliminary data.</text>
</comment>
<name>A0ABR2IDM8_9EUKA</name>
<keyword evidence="3" id="KW-1185">Reference proteome</keyword>
<dbReference type="InterPro" id="IPR043972">
    <property type="entry name" value="FUZ/MON1/HPS1_longin_1"/>
</dbReference>
<proteinExistence type="predicted"/>
<sequence>MEKAYLGIKDDLLMVNFFTYIIYIMNTEKKETKDLFIPQECIKVISPSAIFYPLAGRSEEGLTLFTSMVFLLRNFKETLTSFTAGDQVVVLQIYNGMLFYIQSHHRISDGLLLFLLQIIHDIAVFIFGKNFETFMSNNINEDHRKTYAKCIETFFELCNKDYKYLLCVPDIDVKHSNLSKFLKDHNPFNQIPIDPTFVECVLFFNHKIIGRYKCKQSSFKSIDQRDLFQLALNERVNFSSSSFSSDTSVSEDFSKESIKYRRVYLYFNNSPQCCFLSEAQLGQNSSFVITLVFKREQPTDEIREQIYQIIKGFITLIKSFDQPPLIPKSFQITGLLHYLLVNRTTGHYYEMLKPNVAYPIFTKIQRKMASVAMMALQTGNFVMFENQMKFQFTYELKFRRKSNVITPTEKLKIQPGDISYSKIVTDLFPNDSSIQCFELMTVYLGVMNTKDVIDANKHLFDSLVSAAS</sequence>
<dbReference type="InterPro" id="IPR026053">
    <property type="entry name" value="HPS1"/>
</dbReference>
<feature type="domain" description="FUZ/MON1/HPS1 first Longin" evidence="1">
    <location>
        <begin position="65"/>
        <end position="154"/>
    </location>
</feature>
<evidence type="ECO:0000259" key="1">
    <source>
        <dbReference type="Pfam" id="PF19036"/>
    </source>
</evidence>
<dbReference type="EMBL" id="JAPFFF010000018">
    <property type="protein sequence ID" value="KAK8860675.1"/>
    <property type="molecule type" value="Genomic_DNA"/>
</dbReference>
<protein>
    <recommendedName>
        <fullName evidence="1">FUZ/MON1/HPS1 first Longin domain-containing protein</fullName>
    </recommendedName>
</protein>